<dbReference type="RefSeq" id="WP_344795456.1">
    <property type="nucleotide sequence ID" value="NZ_BAABAU010000001.1"/>
</dbReference>
<feature type="transmembrane region" description="Helical" evidence="1">
    <location>
        <begin position="77"/>
        <end position="100"/>
    </location>
</feature>
<proteinExistence type="predicted"/>
<accession>A0ABP8E268</accession>
<keyword evidence="1" id="KW-0472">Membrane</keyword>
<keyword evidence="1" id="KW-0812">Transmembrane</keyword>
<comment type="caution">
    <text evidence="2">The sequence shown here is derived from an EMBL/GenBank/DDBJ whole genome shotgun (WGS) entry which is preliminary data.</text>
</comment>
<dbReference type="Proteomes" id="UP001501594">
    <property type="component" value="Unassembled WGS sequence"/>
</dbReference>
<feature type="transmembrane region" description="Helical" evidence="1">
    <location>
        <begin position="24"/>
        <end position="47"/>
    </location>
</feature>
<reference evidence="3" key="1">
    <citation type="journal article" date="2019" name="Int. J. Syst. Evol. Microbiol.">
        <title>The Global Catalogue of Microorganisms (GCM) 10K type strain sequencing project: providing services to taxonomists for standard genome sequencing and annotation.</title>
        <authorList>
            <consortium name="The Broad Institute Genomics Platform"/>
            <consortium name="The Broad Institute Genome Sequencing Center for Infectious Disease"/>
            <person name="Wu L."/>
            <person name="Ma J."/>
        </authorList>
    </citation>
    <scope>NUCLEOTIDE SEQUENCE [LARGE SCALE GENOMIC DNA]</scope>
    <source>
        <strain evidence="3">JCM 17442</strain>
    </source>
</reference>
<dbReference type="Pfam" id="PF13630">
    <property type="entry name" value="SdpI"/>
    <property type="match status" value="1"/>
</dbReference>
<sequence>MHVAHEYQPIVDPLFVPPVAPQGLLMVSLVTAAGVAILLAVVTTLAARGRLPRNAWAGIRTRRTKASDEAWVRGHRAAVPAVVATAAIVVPAAVVVALATEGDARDTAGVILVGVVVVGAVIASVRAHRGAGVG</sequence>
<keyword evidence="1" id="KW-1133">Transmembrane helix</keyword>
<evidence type="ECO:0008006" key="4">
    <source>
        <dbReference type="Google" id="ProtNLM"/>
    </source>
</evidence>
<protein>
    <recommendedName>
        <fullName evidence="4">SdpI/YhfL family protein</fullName>
    </recommendedName>
</protein>
<keyword evidence="3" id="KW-1185">Reference proteome</keyword>
<evidence type="ECO:0000313" key="2">
    <source>
        <dbReference type="EMBL" id="GAA4266330.1"/>
    </source>
</evidence>
<gene>
    <name evidence="2" type="ORF">GCM10022256_19420</name>
</gene>
<dbReference type="InterPro" id="IPR025962">
    <property type="entry name" value="SdpI/YhfL"/>
</dbReference>
<dbReference type="EMBL" id="BAABAU010000001">
    <property type="protein sequence ID" value="GAA4266330.1"/>
    <property type="molecule type" value="Genomic_DNA"/>
</dbReference>
<feature type="transmembrane region" description="Helical" evidence="1">
    <location>
        <begin position="106"/>
        <end position="125"/>
    </location>
</feature>
<evidence type="ECO:0000313" key="3">
    <source>
        <dbReference type="Proteomes" id="UP001501594"/>
    </source>
</evidence>
<name>A0ABP8E268_9MICO</name>
<organism evidence="2 3">
    <name type="scientific">Frondihabitans peucedani</name>
    <dbReference type="NCBI Taxonomy" id="598626"/>
    <lineage>
        <taxon>Bacteria</taxon>
        <taxon>Bacillati</taxon>
        <taxon>Actinomycetota</taxon>
        <taxon>Actinomycetes</taxon>
        <taxon>Micrococcales</taxon>
        <taxon>Microbacteriaceae</taxon>
        <taxon>Frondihabitans</taxon>
    </lineage>
</organism>
<evidence type="ECO:0000256" key="1">
    <source>
        <dbReference type="SAM" id="Phobius"/>
    </source>
</evidence>